<dbReference type="AlphaFoldDB" id="A0A4Y2TSK0"/>
<protein>
    <submittedName>
        <fullName evidence="2">Transposon Ty3-I Gag-Pol polyprotein</fullName>
    </submittedName>
</protein>
<dbReference type="InterPro" id="IPR043128">
    <property type="entry name" value="Rev_trsase/Diguanyl_cyclase"/>
</dbReference>
<dbReference type="OrthoDB" id="6437448at2759"/>
<proteinExistence type="predicted"/>
<dbReference type="Proteomes" id="UP000499080">
    <property type="component" value="Unassembled WGS sequence"/>
</dbReference>
<dbReference type="Gene3D" id="3.10.10.10">
    <property type="entry name" value="HIV Type 1 Reverse Transcriptase, subunit A, domain 1"/>
    <property type="match status" value="1"/>
</dbReference>
<dbReference type="CDD" id="cd01647">
    <property type="entry name" value="RT_LTR"/>
    <property type="match status" value="1"/>
</dbReference>
<dbReference type="InterPro" id="IPR000477">
    <property type="entry name" value="RT_dom"/>
</dbReference>
<dbReference type="PROSITE" id="PS50878">
    <property type="entry name" value="RT_POL"/>
    <property type="match status" value="1"/>
</dbReference>
<organism evidence="2 3">
    <name type="scientific">Araneus ventricosus</name>
    <name type="common">Orbweaver spider</name>
    <name type="synonym">Epeira ventricosa</name>
    <dbReference type="NCBI Taxonomy" id="182803"/>
    <lineage>
        <taxon>Eukaryota</taxon>
        <taxon>Metazoa</taxon>
        <taxon>Ecdysozoa</taxon>
        <taxon>Arthropoda</taxon>
        <taxon>Chelicerata</taxon>
        <taxon>Arachnida</taxon>
        <taxon>Araneae</taxon>
        <taxon>Araneomorphae</taxon>
        <taxon>Entelegynae</taxon>
        <taxon>Araneoidea</taxon>
        <taxon>Araneidae</taxon>
        <taxon>Araneus</taxon>
    </lineage>
</organism>
<dbReference type="EMBL" id="BGPR01030607">
    <property type="protein sequence ID" value="GBO03222.1"/>
    <property type="molecule type" value="Genomic_DNA"/>
</dbReference>
<accession>A0A4Y2TSK0</accession>
<evidence type="ECO:0000313" key="3">
    <source>
        <dbReference type="Proteomes" id="UP000499080"/>
    </source>
</evidence>
<gene>
    <name evidence="2" type="primary">TY3B-I_993</name>
    <name evidence="2" type="ORF">AVEN_272085_1</name>
</gene>
<comment type="caution">
    <text evidence="2">The sequence shown here is derived from an EMBL/GenBank/DDBJ whole genome shotgun (WGS) entry which is preliminary data.</text>
</comment>
<dbReference type="Pfam" id="PF00078">
    <property type="entry name" value="RVT_1"/>
    <property type="match status" value="1"/>
</dbReference>
<reference evidence="2 3" key="1">
    <citation type="journal article" date="2019" name="Sci. Rep.">
        <title>Orb-weaving spider Araneus ventricosus genome elucidates the spidroin gene catalogue.</title>
        <authorList>
            <person name="Kono N."/>
            <person name="Nakamura H."/>
            <person name="Ohtoshi R."/>
            <person name="Moran D.A.P."/>
            <person name="Shinohara A."/>
            <person name="Yoshida Y."/>
            <person name="Fujiwara M."/>
            <person name="Mori M."/>
            <person name="Tomita M."/>
            <person name="Arakawa K."/>
        </authorList>
    </citation>
    <scope>NUCLEOTIDE SEQUENCE [LARGE SCALE GENOMIC DNA]</scope>
</reference>
<evidence type="ECO:0000259" key="1">
    <source>
        <dbReference type="PROSITE" id="PS50878"/>
    </source>
</evidence>
<dbReference type="PANTHER" id="PTHR37984:SF9">
    <property type="entry name" value="INTEGRASE CATALYTIC DOMAIN-CONTAINING PROTEIN"/>
    <property type="match status" value="1"/>
</dbReference>
<dbReference type="InterPro" id="IPR050951">
    <property type="entry name" value="Retrovirus_Pol_polyprotein"/>
</dbReference>
<dbReference type="Gene3D" id="3.30.70.270">
    <property type="match status" value="2"/>
</dbReference>
<dbReference type="GO" id="GO:0071897">
    <property type="term" value="P:DNA biosynthetic process"/>
    <property type="evidence" value="ECO:0007669"/>
    <property type="project" value="UniProtKB-ARBA"/>
</dbReference>
<feature type="domain" description="Reverse transcriptase" evidence="1">
    <location>
        <begin position="396"/>
        <end position="584"/>
    </location>
</feature>
<dbReference type="InterPro" id="IPR043502">
    <property type="entry name" value="DNA/RNA_pol_sf"/>
</dbReference>
<keyword evidence="3" id="KW-1185">Reference proteome</keyword>
<name>A0A4Y2TSK0_ARAVE</name>
<dbReference type="SUPFAM" id="SSF56672">
    <property type="entry name" value="DNA/RNA polymerases"/>
    <property type="match status" value="1"/>
</dbReference>
<sequence length="646" mass="73537">MEAKSPSTLKLEGNISENWKKFKQRFFIYLEASEKINKPDKLKVAMLLTTMGEDCLDIYNSFGLSAEDSEKFYIVIKSFDDYFSSKKNTVIARYKFFNCVQRENESVDSFVSNLKVLAKDCDFETQEEHLIRDLLIIGIKDITIKEKLLIESDLHLDQAVQYCRAKESSNQQIQIMTHNETVVNSVKGKETMNTSPNINKRGKIKKTANKKINQVDNAVNAEDYEIESNEIKLDSVVDGINSAWKDNICINKMTIPCKIDTGAEVNILPLSKFNIVKRKEVIMKTNKSLKSYTGHSLNVSGICEFLCTYGDKAEVLEFYFVKQNSSVLIGLDSSEKLGFVNRNKLISVIENADFLKMYNDVFTDTLGKLVYTYDIKLADNAVPRISAPRVIPVSLKEKVKAEIDKMVTNGVLEKVTEPTDWVHPIVVVQKPNKVVRICMNPRGLNKYIKRNTIQFPHILSSELEGAKYFSLLDASCAFLQIPLTEESSKLCTIATPFGRYKFCRLPYGLTSSPEVYQKTIENIFNSINGILIYIDDILVYGKTQEEHDAKLKSVLDRARKHGLKLSKDKSKIRGEFVKYLGFDLSKNGQSIKEDKIQALIEYETPKNKAELQRFLGIITFLGKFIPNLSNRTGILRKLLGKNTEFV</sequence>
<evidence type="ECO:0000313" key="2">
    <source>
        <dbReference type="EMBL" id="GBO03222.1"/>
    </source>
</evidence>
<dbReference type="PANTHER" id="PTHR37984">
    <property type="entry name" value="PROTEIN CBG26694"/>
    <property type="match status" value="1"/>
</dbReference>